<accession>A0A3R5Z7L7</accession>
<name>A0A3R5Z7L7_9BACT</name>
<dbReference type="GO" id="GO:0055085">
    <property type="term" value="P:transmembrane transport"/>
    <property type="evidence" value="ECO:0007669"/>
    <property type="project" value="InterPro"/>
</dbReference>
<dbReference type="InterPro" id="IPR051045">
    <property type="entry name" value="TonB-dependent_transducer"/>
</dbReference>
<dbReference type="Gene3D" id="3.30.1150.10">
    <property type="match status" value="1"/>
</dbReference>
<dbReference type="Proteomes" id="UP000285604">
    <property type="component" value="Unassembled WGS sequence"/>
</dbReference>
<dbReference type="InterPro" id="IPR037682">
    <property type="entry name" value="TonB_C"/>
</dbReference>
<dbReference type="PANTHER" id="PTHR33446:SF2">
    <property type="entry name" value="PROTEIN TONB"/>
    <property type="match status" value="1"/>
</dbReference>
<sequence>MKEKNNQEETYFLGKAQETRYTKSHIYKKVFGIAACVIAIIGITIVLMFKPQSVSQPHVLKTIAVLPEGGQMPIFNGNGDINDFLRWVMTNIQYPKGLEDKPARVVINFTVQKDGTLGLFKVLEAPKEKAYEQTVIELLKRSPHWKPARLSDGEEVNMEFTLPVVFTPEVRKK</sequence>
<comment type="caution">
    <text evidence="1">The sequence shown here is derived from an EMBL/GenBank/DDBJ whole genome shotgun (WGS) entry which is preliminary data.</text>
</comment>
<dbReference type="GO" id="GO:0031992">
    <property type="term" value="F:energy transducer activity"/>
    <property type="evidence" value="ECO:0007669"/>
    <property type="project" value="TreeGrafter"/>
</dbReference>
<dbReference type="Pfam" id="PF03544">
    <property type="entry name" value="TonB_C"/>
    <property type="match status" value="1"/>
</dbReference>
<dbReference type="SUPFAM" id="SSF74653">
    <property type="entry name" value="TolA/TonB C-terminal domain"/>
    <property type="match status" value="1"/>
</dbReference>
<evidence type="ECO:0000313" key="2">
    <source>
        <dbReference type="Proteomes" id="UP000285604"/>
    </source>
</evidence>
<dbReference type="GO" id="GO:0098797">
    <property type="term" value="C:plasma membrane protein complex"/>
    <property type="evidence" value="ECO:0007669"/>
    <property type="project" value="TreeGrafter"/>
</dbReference>
<gene>
    <name evidence="1" type="ORF">DXA63_06095</name>
</gene>
<dbReference type="AlphaFoldDB" id="A0A3R5Z7L7"/>
<dbReference type="RefSeq" id="WP_119229099.1">
    <property type="nucleotide sequence ID" value="NZ_JAHRGB010000026.1"/>
</dbReference>
<proteinExistence type="predicted"/>
<dbReference type="EMBL" id="QSCI01000018">
    <property type="protein sequence ID" value="RGX96116.1"/>
    <property type="molecule type" value="Genomic_DNA"/>
</dbReference>
<organism evidence="1 2">
    <name type="scientific">Segatella copri</name>
    <dbReference type="NCBI Taxonomy" id="165179"/>
    <lineage>
        <taxon>Bacteria</taxon>
        <taxon>Pseudomonadati</taxon>
        <taxon>Bacteroidota</taxon>
        <taxon>Bacteroidia</taxon>
        <taxon>Bacteroidales</taxon>
        <taxon>Prevotellaceae</taxon>
        <taxon>Segatella</taxon>
    </lineage>
</organism>
<reference evidence="1 2" key="1">
    <citation type="submission" date="2018-08" db="EMBL/GenBank/DDBJ databases">
        <title>A genome reference for cultivated species of the human gut microbiota.</title>
        <authorList>
            <person name="Zou Y."/>
            <person name="Xue W."/>
            <person name="Luo G."/>
        </authorList>
    </citation>
    <scope>NUCLEOTIDE SEQUENCE [LARGE SCALE GENOMIC DNA]</scope>
    <source>
        <strain evidence="1 2">OF03-3</strain>
    </source>
</reference>
<evidence type="ECO:0000313" key="1">
    <source>
        <dbReference type="EMBL" id="RGX96116.1"/>
    </source>
</evidence>
<protein>
    <submittedName>
        <fullName evidence="1">Energy transducer TonB</fullName>
    </submittedName>
</protein>
<dbReference type="PANTHER" id="PTHR33446">
    <property type="entry name" value="PROTEIN TONB-RELATED"/>
    <property type="match status" value="1"/>
</dbReference>